<dbReference type="Pfam" id="PF10263">
    <property type="entry name" value="SprT-like"/>
    <property type="match status" value="1"/>
</dbReference>
<feature type="region of interest" description="Disordered" evidence="1">
    <location>
        <begin position="1"/>
        <end position="27"/>
    </location>
</feature>
<feature type="region of interest" description="Disordered" evidence="1">
    <location>
        <begin position="75"/>
        <end position="130"/>
    </location>
</feature>
<evidence type="ECO:0000256" key="1">
    <source>
        <dbReference type="SAM" id="MobiDB-lite"/>
    </source>
</evidence>
<feature type="domain" description="SprT-like" evidence="2">
    <location>
        <begin position="138"/>
        <end position="295"/>
    </location>
</feature>
<feature type="compositionally biased region" description="Basic and acidic residues" evidence="1">
    <location>
        <begin position="86"/>
        <end position="101"/>
    </location>
</feature>
<name>A0A9P5XSI9_9AGAR</name>
<organism evidence="3 4">
    <name type="scientific">Collybia nuda</name>
    <dbReference type="NCBI Taxonomy" id="64659"/>
    <lineage>
        <taxon>Eukaryota</taxon>
        <taxon>Fungi</taxon>
        <taxon>Dikarya</taxon>
        <taxon>Basidiomycota</taxon>
        <taxon>Agaricomycotina</taxon>
        <taxon>Agaricomycetes</taxon>
        <taxon>Agaricomycetidae</taxon>
        <taxon>Agaricales</taxon>
        <taxon>Tricholomatineae</taxon>
        <taxon>Clitocybaceae</taxon>
        <taxon>Collybia</taxon>
    </lineage>
</organism>
<dbReference type="PANTHER" id="PTHR23099">
    <property type="entry name" value="TRANSCRIPTIONAL REGULATOR"/>
    <property type="match status" value="1"/>
</dbReference>
<protein>
    <submittedName>
        <fullName evidence="3">SprT-like family-domain-containing protein</fullName>
    </submittedName>
</protein>
<reference evidence="3" key="1">
    <citation type="submission" date="2020-11" db="EMBL/GenBank/DDBJ databases">
        <authorList>
            <consortium name="DOE Joint Genome Institute"/>
            <person name="Ahrendt S."/>
            <person name="Riley R."/>
            <person name="Andreopoulos W."/>
            <person name="Labutti K."/>
            <person name="Pangilinan J."/>
            <person name="Ruiz-Duenas F.J."/>
            <person name="Barrasa J.M."/>
            <person name="Sanchez-Garcia M."/>
            <person name="Camarero S."/>
            <person name="Miyauchi S."/>
            <person name="Serrano A."/>
            <person name="Linde D."/>
            <person name="Babiker R."/>
            <person name="Drula E."/>
            <person name="Ayuso-Fernandez I."/>
            <person name="Pacheco R."/>
            <person name="Padilla G."/>
            <person name="Ferreira P."/>
            <person name="Barriuso J."/>
            <person name="Kellner H."/>
            <person name="Castanera R."/>
            <person name="Alfaro M."/>
            <person name="Ramirez L."/>
            <person name="Pisabarro A.G."/>
            <person name="Kuo A."/>
            <person name="Tritt A."/>
            <person name="Lipzen A."/>
            <person name="He G."/>
            <person name="Yan M."/>
            <person name="Ng V."/>
            <person name="Cullen D."/>
            <person name="Martin F."/>
            <person name="Rosso M.-N."/>
            <person name="Henrissat B."/>
            <person name="Hibbett D."/>
            <person name="Martinez A.T."/>
            <person name="Grigoriev I.V."/>
        </authorList>
    </citation>
    <scope>NUCLEOTIDE SEQUENCE</scope>
    <source>
        <strain evidence="3">CBS 247.69</strain>
    </source>
</reference>
<dbReference type="InterPro" id="IPR006640">
    <property type="entry name" value="SprT-like_domain"/>
</dbReference>
<accession>A0A9P5XSI9</accession>
<gene>
    <name evidence="3" type="ORF">BDZ94DRAFT_1274745</name>
</gene>
<comment type="caution">
    <text evidence="3">The sequence shown here is derived from an EMBL/GenBank/DDBJ whole genome shotgun (WGS) entry which is preliminary data.</text>
</comment>
<sequence length="380" mass="42938">MIGCFPEQSSVYKDPKASKELVSPSENQDVQVPLVAELDDIWDSGGAILTLNEPKIARKPIRHKSPRLKNITINTPFLVGSPTPNEETRVTPDDTPSRSRLAEGVPTTPKPNVSPRKARQPPCSSKKAKAAAEQAEREAYAQKLFTELNYVVFKNALPKETKLNWNKRLLTTAGRAKWHRSRDGTQITEIELAEKILDCEERIRNTLSHEMCHLASWLIDDNPKEVHGRLWKAWANRVMRKRPEIEITTRHNYEISYPFEWKCEKCAKIYGRFSNSIRTEECVCGSCKVGKLLPLFLAPSRVPKTPKMSRMAAMKPQDSPHSTPQSPYISHRDIEKDGVILSSRGPVEVYVIHDSDSESDPDIQDLSKAMGSVTFVTRDA</sequence>
<dbReference type="AlphaFoldDB" id="A0A9P5XSI9"/>
<dbReference type="EMBL" id="MU150402">
    <property type="protein sequence ID" value="KAF9456798.1"/>
    <property type="molecule type" value="Genomic_DNA"/>
</dbReference>
<dbReference type="GO" id="GO:0005634">
    <property type="term" value="C:nucleus"/>
    <property type="evidence" value="ECO:0007669"/>
    <property type="project" value="TreeGrafter"/>
</dbReference>
<dbReference type="Proteomes" id="UP000807353">
    <property type="component" value="Unassembled WGS sequence"/>
</dbReference>
<evidence type="ECO:0000313" key="3">
    <source>
        <dbReference type="EMBL" id="KAF9456798.1"/>
    </source>
</evidence>
<keyword evidence="4" id="KW-1185">Reference proteome</keyword>
<evidence type="ECO:0000259" key="2">
    <source>
        <dbReference type="SMART" id="SM00731"/>
    </source>
</evidence>
<proteinExistence type="predicted"/>
<dbReference type="GO" id="GO:0006950">
    <property type="term" value="P:response to stress"/>
    <property type="evidence" value="ECO:0007669"/>
    <property type="project" value="UniProtKB-ARBA"/>
</dbReference>
<dbReference type="PANTHER" id="PTHR23099:SF0">
    <property type="entry name" value="GERM CELL NUCLEAR ACIDIC PROTEIN"/>
    <property type="match status" value="1"/>
</dbReference>
<dbReference type="OrthoDB" id="20772at2759"/>
<evidence type="ECO:0000313" key="4">
    <source>
        <dbReference type="Proteomes" id="UP000807353"/>
    </source>
</evidence>
<dbReference type="SMART" id="SM00731">
    <property type="entry name" value="SprT"/>
    <property type="match status" value="1"/>
</dbReference>